<dbReference type="Pfam" id="PF01966">
    <property type="entry name" value="HD"/>
    <property type="match status" value="1"/>
</dbReference>
<accession>A0ABS8DME4</accession>
<dbReference type="Proteomes" id="UP001299546">
    <property type="component" value="Unassembled WGS sequence"/>
</dbReference>
<protein>
    <submittedName>
        <fullName evidence="2">HD domain-containing protein</fullName>
    </submittedName>
</protein>
<comment type="caution">
    <text evidence="2">The sequence shown here is derived from an EMBL/GenBank/DDBJ whole genome shotgun (WGS) entry which is preliminary data.</text>
</comment>
<keyword evidence="3" id="KW-1185">Reference proteome</keyword>
<evidence type="ECO:0000259" key="1">
    <source>
        <dbReference type="PROSITE" id="PS51831"/>
    </source>
</evidence>
<dbReference type="SMART" id="SM00471">
    <property type="entry name" value="HDc"/>
    <property type="match status" value="1"/>
</dbReference>
<organism evidence="2 3">
    <name type="scientific">Bariatricus massiliensis</name>
    <dbReference type="NCBI Taxonomy" id="1745713"/>
    <lineage>
        <taxon>Bacteria</taxon>
        <taxon>Bacillati</taxon>
        <taxon>Bacillota</taxon>
        <taxon>Clostridia</taxon>
        <taxon>Lachnospirales</taxon>
        <taxon>Lachnospiraceae</taxon>
        <taxon>Bariatricus</taxon>
    </lineage>
</organism>
<feature type="domain" description="HD" evidence="1">
    <location>
        <begin position="33"/>
        <end position="136"/>
    </location>
</feature>
<dbReference type="InterPro" id="IPR006674">
    <property type="entry name" value="HD_domain"/>
</dbReference>
<dbReference type="Gene3D" id="1.10.3210.10">
    <property type="entry name" value="Hypothetical protein af1432"/>
    <property type="match status" value="1"/>
</dbReference>
<dbReference type="InterPro" id="IPR003607">
    <property type="entry name" value="HD/PDEase_dom"/>
</dbReference>
<dbReference type="PROSITE" id="PS51831">
    <property type="entry name" value="HD"/>
    <property type="match status" value="1"/>
</dbReference>
<dbReference type="SUPFAM" id="SSF109604">
    <property type="entry name" value="HD-domain/PDEase-like"/>
    <property type="match status" value="1"/>
</dbReference>
<evidence type="ECO:0000313" key="3">
    <source>
        <dbReference type="Proteomes" id="UP001299546"/>
    </source>
</evidence>
<gene>
    <name evidence="2" type="ORF">LIZ65_18060</name>
</gene>
<dbReference type="NCBIfam" id="TIGR00277">
    <property type="entry name" value="HDIG"/>
    <property type="match status" value="1"/>
</dbReference>
<proteinExistence type="predicted"/>
<dbReference type="RefSeq" id="WP_066734343.1">
    <property type="nucleotide sequence ID" value="NZ_JAJCIQ010000019.1"/>
</dbReference>
<evidence type="ECO:0000313" key="2">
    <source>
        <dbReference type="EMBL" id="MCB7389192.1"/>
    </source>
</evidence>
<dbReference type="InterPro" id="IPR006675">
    <property type="entry name" value="HDIG_dom"/>
</dbReference>
<name>A0ABS8DME4_9FIRM</name>
<reference evidence="2 3" key="1">
    <citation type="submission" date="2021-10" db="EMBL/GenBank/DDBJ databases">
        <title>Collection of gut derived symbiotic bacterial strains cultured from healthy donors.</title>
        <authorList>
            <person name="Lin H."/>
            <person name="Littmann E."/>
            <person name="Kohout C."/>
            <person name="Pamer E.G."/>
        </authorList>
    </citation>
    <scope>NUCLEOTIDE SEQUENCE [LARGE SCALE GENOMIC DNA]</scope>
    <source>
        <strain evidence="2 3">DFI.1.165</strain>
    </source>
</reference>
<sequence>MEQIEKIRRHPLYQECMGKIEAAEKERIFCGHHTEHLLDVARIAYIRNLEQGLGFSKETIYSAALLHDIGKFRQYEDGTPHEKAGYEISRQILADCGVDGKERQNILDAILEHRRITSPMTELGRLLYDSDKMSRACYSCTAEAMCDWSKDKKNMKIVY</sequence>
<dbReference type="EMBL" id="JAJCIS010000020">
    <property type="protein sequence ID" value="MCB7389192.1"/>
    <property type="molecule type" value="Genomic_DNA"/>
</dbReference>